<evidence type="ECO:0000256" key="5">
    <source>
        <dbReference type="ARBA" id="ARBA00022490"/>
    </source>
</evidence>
<dbReference type="Proteomes" id="UP000799772">
    <property type="component" value="Unassembled WGS sequence"/>
</dbReference>
<dbReference type="GO" id="GO:0004830">
    <property type="term" value="F:tryptophan-tRNA ligase activity"/>
    <property type="evidence" value="ECO:0007669"/>
    <property type="project" value="UniProtKB-EC"/>
</dbReference>
<proteinExistence type="inferred from homology"/>
<dbReference type="NCBIfam" id="TIGR00233">
    <property type="entry name" value="trpS"/>
    <property type="match status" value="1"/>
</dbReference>
<evidence type="ECO:0000256" key="2">
    <source>
        <dbReference type="ARBA" id="ARBA00005594"/>
    </source>
</evidence>
<dbReference type="FunFam" id="1.10.240.10:FF:000003">
    <property type="entry name" value="Tryptophan--tRNA ligase, cytoplasmic"/>
    <property type="match status" value="1"/>
</dbReference>
<dbReference type="GO" id="GO:0005737">
    <property type="term" value="C:cytoplasm"/>
    <property type="evidence" value="ECO:0007669"/>
    <property type="project" value="UniProtKB-SubCell"/>
</dbReference>
<sequence>MAEKAPNEVGEPPSVAALSIAETATTEPPKAKEQVIDPWSVEAGTDEQGNTLAFDYEAISKKWATRLIDQALLDRFTALTGHKPHRWLRRGLYFSHRDLDRILDCYEYGKPFFLYTGRGPSSDSMHIGHTIPFEFTKWLQDVFDVPLVIMLTDDEKALFKDSLSFEEVLQFARNNAKDILAMGFDKKKTFIYSDLKYTGGHFLLNAWEFSKLVTFNQVRGAFGFDASTNIGRIFFPSLQCIAAFATSYPEIWGDDPKSDVRSKKTAAIPCLIPCAIDQDPYFRLVRDNCHRMKYPSPKPALLHCKFLTALQGAGGKMSSSNPNSAIFMSDTPKQIQKKINSHAFSGGQETVELHRELGGNPDVDVAYQYLTYFEDDDEKLKVIYDQYKKGELLTGELKKMCISLVQEYVKGYQEARAKITDEVLNEFMTPRKLEWKGNPNPKKKEQKK</sequence>
<dbReference type="PROSITE" id="PS00178">
    <property type="entry name" value="AA_TRNA_LIGASE_I"/>
    <property type="match status" value="1"/>
</dbReference>
<dbReference type="InterPro" id="IPR002306">
    <property type="entry name" value="Trp-tRNA-ligase"/>
</dbReference>
<dbReference type="SUPFAM" id="SSF52374">
    <property type="entry name" value="Nucleotidylyl transferase"/>
    <property type="match status" value="1"/>
</dbReference>
<dbReference type="InterPro" id="IPR014729">
    <property type="entry name" value="Rossmann-like_a/b/a_fold"/>
</dbReference>
<feature type="region of interest" description="Disordered" evidence="13">
    <location>
        <begin position="1"/>
        <end position="32"/>
    </location>
</feature>
<keyword evidence="9 12" id="KW-0648">Protein biosynthesis</keyword>
<keyword evidence="15" id="KW-1185">Reference proteome</keyword>
<dbReference type="Gene3D" id="3.40.50.620">
    <property type="entry name" value="HUPs"/>
    <property type="match status" value="1"/>
</dbReference>
<keyword evidence="5" id="KW-0963">Cytoplasm</keyword>
<dbReference type="EC" id="6.1.1.2" evidence="3"/>
<comment type="similarity">
    <text evidence="2 12">Belongs to the class-I aminoacyl-tRNA synthetase family.</text>
</comment>
<evidence type="ECO:0000256" key="13">
    <source>
        <dbReference type="SAM" id="MobiDB-lite"/>
    </source>
</evidence>
<dbReference type="FunFam" id="3.40.50.620:FF:000033">
    <property type="entry name" value="tryptophan--tRNA ligase, cytoplasmic"/>
    <property type="match status" value="1"/>
</dbReference>
<protein>
    <recommendedName>
        <fullName evidence="4">Tryptophan--tRNA ligase, cytoplasmic</fullName>
        <ecNumber evidence="3">6.1.1.2</ecNumber>
    </recommendedName>
    <alternativeName>
        <fullName evidence="11">Tryptophanyl-tRNA synthetase</fullName>
    </alternativeName>
</protein>
<keyword evidence="8 12" id="KW-0067">ATP-binding</keyword>
<dbReference type="InterPro" id="IPR001412">
    <property type="entry name" value="aa-tRNA-synth_I_CS"/>
</dbReference>
<dbReference type="GO" id="GO:0006436">
    <property type="term" value="P:tryptophanyl-tRNA aminoacylation"/>
    <property type="evidence" value="ECO:0007669"/>
    <property type="project" value="InterPro"/>
</dbReference>
<evidence type="ECO:0000256" key="12">
    <source>
        <dbReference type="RuleBase" id="RU363036"/>
    </source>
</evidence>
<keyword evidence="10 12" id="KW-0030">Aminoacyl-tRNA synthetase</keyword>
<keyword evidence="6 12" id="KW-0436">Ligase</keyword>
<dbReference type="PANTHER" id="PTHR10055:SF1">
    <property type="entry name" value="TRYPTOPHAN--TRNA LIGASE, CYTOPLASMIC"/>
    <property type="match status" value="1"/>
</dbReference>
<dbReference type="EMBL" id="ML978131">
    <property type="protein sequence ID" value="KAF2095655.1"/>
    <property type="molecule type" value="Genomic_DNA"/>
</dbReference>
<comment type="subcellular location">
    <subcellularLocation>
        <location evidence="1">Cytoplasm</location>
    </subcellularLocation>
</comment>
<name>A0A9P4IAE9_9PEZI</name>
<reference evidence="14" key="1">
    <citation type="journal article" date="2020" name="Stud. Mycol.">
        <title>101 Dothideomycetes genomes: a test case for predicting lifestyles and emergence of pathogens.</title>
        <authorList>
            <person name="Haridas S."/>
            <person name="Albert R."/>
            <person name="Binder M."/>
            <person name="Bloem J."/>
            <person name="Labutti K."/>
            <person name="Salamov A."/>
            <person name="Andreopoulos B."/>
            <person name="Baker S."/>
            <person name="Barry K."/>
            <person name="Bills G."/>
            <person name="Bluhm B."/>
            <person name="Cannon C."/>
            <person name="Castanera R."/>
            <person name="Culley D."/>
            <person name="Daum C."/>
            <person name="Ezra D."/>
            <person name="Gonzalez J."/>
            <person name="Henrissat B."/>
            <person name="Kuo A."/>
            <person name="Liang C."/>
            <person name="Lipzen A."/>
            <person name="Lutzoni F."/>
            <person name="Magnuson J."/>
            <person name="Mondo S."/>
            <person name="Nolan M."/>
            <person name="Ohm R."/>
            <person name="Pangilinan J."/>
            <person name="Park H.-J."/>
            <person name="Ramirez L."/>
            <person name="Alfaro M."/>
            <person name="Sun H."/>
            <person name="Tritt A."/>
            <person name="Yoshinaga Y."/>
            <person name="Zwiers L.-H."/>
            <person name="Turgeon B."/>
            <person name="Goodwin S."/>
            <person name="Spatafora J."/>
            <person name="Crous P."/>
            <person name="Grigoriev I."/>
        </authorList>
    </citation>
    <scope>NUCLEOTIDE SEQUENCE</scope>
    <source>
        <strain evidence="14">CBS 133067</strain>
    </source>
</reference>
<evidence type="ECO:0000256" key="4">
    <source>
        <dbReference type="ARBA" id="ARBA00013782"/>
    </source>
</evidence>
<keyword evidence="7 12" id="KW-0547">Nucleotide-binding</keyword>
<dbReference type="AlphaFoldDB" id="A0A9P4IAE9"/>
<gene>
    <name evidence="14" type="ORF">NA57DRAFT_44299</name>
</gene>
<evidence type="ECO:0000313" key="15">
    <source>
        <dbReference type="Proteomes" id="UP000799772"/>
    </source>
</evidence>
<evidence type="ECO:0000256" key="10">
    <source>
        <dbReference type="ARBA" id="ARBA00023146"/>
    </source>
</evidence>
<comment type="caution">
    <text evidence="14">The sequence shown here is derived from an EMBL/GenBank/DDBJ whole genome shotgun (WGS) entry which is preliminary data.</text>
</comment>
<organism evidence="14 15">
    <name type="scientific">Rhizodiscina lignyota</name>
    <dbReference type="NCBI Taxonomy" id="1504668"/>
    <lineage>
        <taxon>Eukaryota</taxon>
        <taxon>Fungi</taxon>
        <taxon>Dikarya</taxon>
        <taxon>Ascomycota</taxon>
        <taxon>Pezizomycotina</taxon>
        <taxon>Dothideomycetes</taxon>
        <taxon>Pleosporomycetidae</taxon>
        <taxon>Aulographales</taxon>
        <taxon>Rhizodiscinaceae</taxon>
        <taxon>Rhizodiscina</taxon>
    </lineage>
</organism>
<evidence type="ECO:0000313" key="14">
    <source>
        <dbReference type="EMBL" id="KAF2095655.1"/>
    </source>
</evidence>
<dbReference type="PRINTS" id="PR01039">
    <property type="entry name" value="TRNASYNTHTRP"/>
</dbReference>
<evidence type="ECO:0000256" key="1">
    <source>
        <dbReference type="ARBA" id="ARBA00004496"/>
    </source>
</evidence>
<dbReference type="CDD" id="cd00806">
    <property type="entry name" value="TrpRS_core"/>
    <property type="match status" value="1"/>
</dbReference>
<dbReference type="OrthoDB" id="10261385at2759"/>
<dbReference type="PANTHER" id="PTHR10055">
    <property type="entry name" value="TRYPTOPHANYL-TRNA SYNTHETASE"/>
    <property type="match status" value="1"/>
</dbReference>
<evidence type="ECO:0000256" key="11">
    <source>
        <dbReference type="ARBA" id="ARBA00030268"/>
    </source>
</evidence>
<evidence type="ECO:0000256" key="6">
    <source>
        <dbReference type="ARBA" id="ARBA00022598"/>
    </source>
</evidence>
<accession>A0A9P4IAE9</accession>
<evidence type="ECO:0000256" key="9">
    <source>
        <dbReference type="ARBA" id="ARBA00022917"/>
    </source>
</evidence>
<dbReference type="GO" id="GO:0005524">
    <property type="term" value="F:ATP binding"/>
    <property type="evidence" value="ECO:0007669"/>
    <property type="project" value="UniProtKB-KW"/>
</dbReference>
<evidence type="ECO:0000256" key="3">
    <source>
        <dbReference type="ARBA" id="ARBA00013161"/>
    </source>
</evidence>
<dbReference type="InterPro" id="IPR002305">
    <property type="entry name" value="aa-tRNA-synth_Ic"/>
</dbReference>
<evidence type="ECO:0000256" key="7">
    <source>
        <dbReference type="ARBA" id="ARBA00022741"/>
    </source>
</evidence>
<evidence type="ECO:0000256" key="8">
    <source>
        <dbReference type="ARBA" id="ARBA00022840"/>
    </source>
</evidence>
<dbReference type="Gene3D" id="1.10.240.10">
    <property type="entry name" value="Tyrosyl-Transfer RNA Synthetase"/>
    <property type="match status" value="1"/>
</dbReference>
<dbReference type="Pfam" id="PF00579">
    <property type="entry name" value="tRNA-synt_1b"/>
    <property type="match status" value="1"/>
</dbReference>